<keyword evidence="7" id="KW-0472">Membrane</keyword>
<evidence type="ECO:0000256" key="6">
    <source>
        <dbReference type="ARBA" id="ARBA00023012"/>
    </source>
</evidence>
<dbReference type="PROSITE" id="PS50109">
    <property type="entry name" value="HIS_KIN"/>
    <property type="match status" value="1"/>
</dbReference>
<dbReference type="PRINTS" id="PR00344">
    <property type="entry name" value="BCTRLSENSOR"/>
</dbReference>
<evidence type="ECO:0000313" key="11">
    <source>
        <dbReference type="Proteomes" id="UP000281564"/>
    </source>
</evidence>
<dbReference type="EMBL" id="QMDW01000001">
    <property type="protein sequence ID" value="RJX51928.1"/>
    <property type="molecule type" value="Genomic_DNA"/>
</dbReference>
<dbReference type="InterPro" id="IPR036890">
    <property type="entry name" value="HATPase_C_sf"/>
</dbReference>
<evidence type="ECO:0000259" key="9">
    <source>
        <dbReference type="PROSITE" id="PS50112"/>
    </source>
</evidence>
<dbReference type="InterPro" id="IPR003594">
    <property type="entry name" value="HATPase_dom"/>
</dbReference>
<dbReference type="CDD" id="cd00075">
    <property type="entry name" value="HATPase"/>
    <property type="match status" value="1"/>
</dbReference>
<dbReference type="Pfam" id="PF16927">
    <property type="entry name" value="HisKA_7TM"/>
    <property type="match status" value="1"/>
</dbReference>
<feature type="transmembrane region" description="Helical" evidence="7">
    <location>
        <begin position="70"/>
        <end position="90"/>
    </location>
</feature>
<proteinExistence type="predicted"/>
<feature type="transmembrane region" description="Helical" evidence="7">
    <location>
        <begin position="180"/>
        <end position="201"/>
    </location>
</feature>
<keyword evidence="7" id="KW-1133">Transmembrane helix</keyword>
<dbReference type="InterPro" id="IPR000014">
    <property type="entry name" value="PAS"/>
</dbReference>
<keyword evidence="11" id="KW-1185">Reference proteome</keyword>
<evidence type="ECO:0000256" key="5">
    <source>
        <dbReference type="ARBA" id="ARBA00022840"/>
    </source>
</evidence>
<dbReference type="SUPFAM" id="SSF55785">
    <property type="entry name" value="PYP-like sensor domain (PAS domain)"/>
    <property type="match status" value="1"/>
</dbReference>
<dbReference type="CDD" id="cd00130">
    <property type="entry name" value="PAS"/>
    <property type="match status" value="1"/>
</dbReference>
<dbReference type="Proteomes" id="UP000281564">
    <property type="component" value="Unassembled WGS sequence"/>
</dbReference>
<evidence type="ECO:0000313" key="10">
    <source>
        <dbReference type="EMBL" id="RJX51928.1"/>
    </source>
</evidence>
<feature type="transmembrane region" description="Helical" evidence="7">
    <location>
        <begin position="207"/>
        <end position="225"/>
    </location>
</feature>
<keyword evidence="4" id="KW-0418">Kinase</keyword>
<feature type="transmembrane region" description="Helical" evidence="7">
    <location>
        <begin position="12"/>
        <end position="29"/>
    </location>
</feature>
<keyword evidence="7" id="KW-0812">Transmembrane</keyword>
<keyword evidence="3" id="KW-0547">Nucleotide-binding</keyword>
<feature type="transmembrane region" description="Helical" evidence="7">
    <location>
        <begin position="41"/>
        <end position="64"/>
    </location>
</feature>
<dbReference type="Pfam" id="PF00989">
    <property type="entry name" value="PAS"/>
    <property type="match status" value="1"/>
</dbReference>
<keyword evidence="5" id="KW-0067">ATP-binding</keyword>
<dbReference type="NCBIfam" id="TIGR00229">
    <property type="entry name" value="sensory_box"/>
    <property type="match status" value="1"/>
</dbReference>
<dbReference type="Pfam" id="PF02518">
    <property type="entry name" value="HATPase_c"/>
    <property type="match status" value="1"/>
</dbReference>
<dbReference type="SUPFAM" id="SSF55874">
    <property type="entry name" value="ATPase domain of HSP90 chaperone/DNA topoisomerase II/histidine kinase"/>
    <property type="match status" value="1"/>
</dbReference>
<feature type="transmembrane region" description="Helical" evidence="7">
    <location>
        <begin position="147"/>
        <end position="168"/>
    </location>
</feature>
<keyword evidence="6" id="KW-0902">Two-component regulatory system</keyword>
<dbReference type="OrthoDB" id="230688at2157"/>
<dbReference type="InterPro" id="IPR004358">
    <property type="entry name" value="Sig_transdc_His_kin-like_C"/>
</dbReference>
<dbReference type="PANTHER" id="PTHR43065">
    <property type="entry name" value="SENSOR HISTIDINE KINASE"/>
    <property type="match status" value="1"/>
</dbReference>
<name>A0A3A6Q3M7_9EURY</name>
<dbReference type="GO" id="GO:0005524">
    <property type="term" value="F:ATP binding"/>
    <property type="evidence" value="ECO:0007669"/>
    <property type="project" value="UniProtKB-KW"/>
</dbReference>
<dbReference type="GO" id="GO:0016301">
    <property type="term" value="F:kinase activity"/>
    <property type="evidence" value="ECO:0007669"/>
    <property type="project" value="UniProtKB-KW"/>
</dbReference>
<feature type="domain" description="Histidine kinase" evidence="8">
    <location>
        <begin position="483"/>
        <end position="685"/>
    </location>
</feature>
<dbReference type="Gene3D" id="3.30.565.10">
    <property type="entry name" value="Histidine kinase-like ATPase, C-terminal domain"/>
    <property type="match status" value="1"/>
</dbReference>
<dbReference type="GO" id="GO:0006355">
    <property type="term" value="P:regulation of DNA-templated transcription"/>
    <property type="evidence" value="ECO:0007669"/>
    <property type="project" value="InterPro"/>
</dbReference>
<dbReference type="InterPro" id="IPR005467">
    <property type="entry name" value="His_kinase_dom"/>
</dbReference>
<dbReference type="SMART" id="SM00091">
    <property type="entry name" value="PAS"/>
    <property type="match status" value="2"/>
</dbReference>
<feature type="transmembrane region" description="Helical" evidence="7">
    <location>
        <begin position="102"/>
        <end position="120"/>
    </location>
</feature>
<dbReference type="Gene3D" id="3.30.450.20">
    <property type="entry name" value="PAS domain"/>
    <property type="match status" value="1"/>
</dbReference>
<dbReference type="SMART" id="SM00387">
    <property type="entry name" value="HATPase_c"/>
    <property type="match status" value="1"/>
</dbReference>
<dbReference type="PROSITE" id="PS50112">
    <property type="entry name" value="PAS"/>
    <property type="match status" value="1"/>
</dbReference>
<protein>
    <submittedName>
        <fullName evidence="10">Redox sensing protein</fullName>
    </submittedName>
</protein>
<keyword evidence="1" id="KW-0597">Phosphoprotein</keyword>
<evidence type="ECO:0000256" key="1">
    <source>
        <dbReference type="ARBA" id="ARBA00022553"/>
    </source>
</evidence>
<dbReference type="GO" id="GO:0000160">
    <property type="term" value="P:phosphorelay signal transduction system"/>
    <property type="evidence" value="ECO:0007669"/>
    <property type="project" value="UniProtKB-KW"/>
</dbReference>
<sequence>MAAPWTTSAGVAYMGLFCLSGLACFASIPRARSFNDVEMRYGLVGLLATTGIWAMFKTAFFIVPDPLREATYIVGLVSGFATVWAWLYFASAYTGRSLHKNATLRRLSVAVFLTVVFIKLTNPFHELYFTTTLVTTPFRYLAINHGIVHWVATSLSYVLAAVGLFMVFELYVESGYDTKPIGILTGLLALPVTLDIVAIASPELINFIYAPIGVAAFAIGTLFIFGEQFLAVRTTAQGDEAAIILDDSGRIQDYSPAAEAAFPELVASTGGSLADVLPAVAATRERDNEQIVTRDSDTGTEYYLVSPRSMTLGDAAVEVLALTDVTDIERQRRTLIERERELDEQTELYRAIIAASFAFVFRLDLDGRYEFVSPSVEGFLGYEPDELIGNSVVMLTPDDDTAELAENSLEEVANGESVQIRDFPIEARSGQTVYADVRAVPIYAADVALEARTPADIVGAQVMVQDASDRRQREGLISVINRVLRHNVRNKLTVITGYANMLAAELDGDDAEKAEQIVGTADRLLDLTKSARQIEDNRELSPELEAVDLAPVLHDAIDQLNTRYPEASVTAEIPAAATAMTLPRIETPLWELLENAAVHGGEHPAVTLGVTETDEQLRITISDDGPGIPEDERQVLAEGKEEPLVHGQGLGLWLTYWIITTLDGEISVPKSQQGTVIEIRLPTPSTTA</sequence>
<organism evidence="10 11">
    <name type="scientific">Halonotius pteroides</name>
    <dbReference type="NCBI Taxonomy" id="268735"/>
    <lineage>
        <taxon>Archaea</taxon>
        <taxon>Methanobacteriati</taxon>
        <taxon>Methanobacteriota</taxon>
        <taxon>Stenosarchaea group</taxon>
        <taxon>Halobacteria</taxon>
        <taxon>Halobacteriales</taxon>
        <taxon>Haloferacaceae</taxon>
        <taxon>Halonotius</taxon>
    </lineage>
</organism>
<comment type="caution">
    <text evidence="10">The sequence shown here is derived from an EMBL/GenBank/DDBJ whole genome shotgun (WGS) entry which is preliminary data.</text>
</comment>
<dbReference type="InterPro" id="IPR035965">
    <property type="entry name" value="PAS-like_dom_sf"/>
</dbReference>
<gene>
    <name evidence="10" type="ORF">DP106_01050</name>
</gene>
<evidence type="ECO:0000256" key="2">
    <source>
        <dbReference type="ARBA" id="ARBA00022679"/>
    </source>
</evidence>
<reference evidence="10 11" key="1">
    <citation type="submission" date="2018-06" db="EMBL/GenBank/DDBJ databases">
        <title>Halonotius sp. F13-13 a new haloarchaeeon isolated from a solar saltern from Isla Cristina, Huelva, Spain.</title>
        <authorList>
            <person name="Duran-Viseras A."/>
            <person name="Sanchez-Porro C."/>
            <person name="Ventosa A."/>
        </authorList>
    </citation>
    <scope>NUCLEOTIDE SEQUENCE [LARGE SCALE GENOMIC DNA]</scope>
    <source>
        <strain evidence="10 11">CECT 7525</strain>
    </source>
</reference>
<dbReference type="AlphaFoldDB" id="A0A3A6Q3M7"/>
<feature type="domain" description="PAS" evidence="9">
    <location>
        <begin position="345"/>
        <end position="416"/>
    </location>
</feature>
<dbReference type="InterPro" id="IPR031621">
    <property type="entry name" value="HisKA_7TM"/>
</dbReference>
<evidence type="ECO:0000256" key="7">
    <source>
        <dbReference type="SAM" id="Phobius"/>
    </source>
</evidence>
<evidence type="ECO:0000256" key="4">
    <source>
        <dbReference type="ARBA" id="ARBA00022777"/>
    </source>
</evidence>
<dbReference type="InterPro" id="IPR013767">
    <property type="entry name" value="PAS_fold"/>
</dbReference>
<accession>A0A3A6Q3M7</accession>
<evidence type="ECO:0000259" key="8">
    <source>
        <dbReference type="PROSITE" id="PS50109"/>
    </source>
</evidence>
<evidence type="ECO:0000256" key="3">
    <source>
        <dbReference type="ARBA" id="ARBA00022741"/>
    </source>
</evidence>
<dbReference type="RefSeq" id="WP_120082695.1">
    <property type="nucleotide sequence ID" value="NZ_QMDW01000001.1"/>
</dbReference>
<keyword evidence="2" id="KW-0808">Transferase</keyword>